<feature type="compositionally biased region" description="Polar residues" evidence="1">
    <location>
        <begin position="497"/>
        <end position="516"/>
    </location>
</feature>
<comment type="caution">
    <text evidence="2">The sequence shown here is derived from an EMBL/GenBank/DDBJ whole genome shotgun (WGS) entry which is preliminary data.</text>
</comment>
<feature type="region of interest" description="Disordered" evidence="1">
    <location>
        <begin position="774"/>
        <end position="805"/>
    </location>
</feature>
<reference evidence="2 3" key="1">
    <citation type="journal article" date="2024" name="IMA Fungus">
        <title>IMA Genome - F19 : A genome assembly and annotation guide to empower mycologists, including annotated draft genome sequences of Ceratocystis pirilliformis, Diaporthe australafricana, Fusarium ophioides, Paecilomyces lecythidis, and Sporothrix stenoceras.</title>
        <authorList>
            <person name="Aylward J."/>
            <person name="Wilson A.M."/>
            <person name="Visagie C.M."/>
            <person name="Spraker J."/>
            <person name="Barnes I."/>
            <person name="Buitendag C."/>
            <person name="Ceriani C."/>
            <person name="Del Mar Angel L."/>
            <person name="du Plessis D."/>
            <person name="Fuchs T."/>
            <person name="Gasser K."/>
            <person name="Kramer D."/>
            <person name="Li W."/>
            <person name="Munsamy K."/>
            <person name="Piso A."/>
            <person name="Price J.L."/>
            <person name="Sonnekus B."/>
            <person name="Thomas C."/>
            <person name="van der Nest A."/>
            <person name="van Dijk A."/>
            <person name="van Heerden A."/>
            <person name="van Vuuren N."/>
            <person name="Yilmaz N."/>
            <person name="Duong T.A."/>
            <person name="van der Merwe N.A."/>
            <person name="Wingfield M.J."/>
            <person name="Wingfield B.D."/>
        </authorList>
    </citation>
    <scope>NUCLEOTIDE SEQUENCE [LARGE SCALE GENOMIC DNA]</scope>
    <source>
        <strain evidence="2 3">CMW 5346</strain>
    </source>
</reference>
<evidence type="ECO:0000313" key="2">
    <source>
        <dbReference type="EMBL" id="KAL1887696.1"/>
    </source>
</evidence>
<feature type="region of interest" description="Disordered" evidence="1">
    <location>
        <begin position="478"/>
        <end position="762"/>
    </location>
</feature>
<feature type="region of interest" description="Disordered" evidence="1">
    <location>
        <begin position="151"/>
        <end position="466"/>
    </location>
</feature>
<feature type="compositionally biased region" description="Low complexity" evidence="1">
    <location>
        <begin position="622"/>
        <end position="649"/>
    </location>
</feature>
<feature type="compositionally biased region" description="Low complexity" evidence="1">
    <location>
        <begin position="697"/>
        <end position="706"/>
    </location>
</feature>
<accession>A0ABR3YIT3</accession>
<feature type="compositionally biased region" description="Polar residues" evidence="1">
    <location>
        <begin position="713"/>
        <end position="727"/>
    </location>
</feature>
<feature type="compositionally biased region" description="Polar residues" evidence="1">
    <location>
        <begin position="446"/>
        <end position="460"/>
    </location>
</feature>
<dbReference type="InterPro" id="IPR029006">
    <property type="entry name" value="ADF-H/Gelsolin-like_dom_sf"/>
</dbReference>
<feature type="compositionally biased region" description="Basic and acidic residues" evidence="1">
    <location>
        <begin position="1036"/>
        <end position="1049"/>
    </location>
</feature>
<keyword evidence="3" id="KW-1185">Reference proteome</keyword>
<dbReference type="SUPFAM" id="SSF55753">
    <property type="entry name" value="Actin depolymerizing proteins"/>
    <property type="match status" value="1"/>
</dbReference>
<dbReference type="Gene3D" id="3.40.20.10">
    <property type="entry name" value="Severin"/>
    <property type="match status" value="1"/>
</dbReference>
<feature type="compositionally biased region" description="Low complexity" evidence="1">
    <location>
        <begin position="674"/>
        <end position="688"/>
    </location>
</feature>
<feature type="compositionally biased region" description="Low complexity" evidence="1">
    <location>
        <begin position="318"/>
        <end position="327"/>
    </location>
</feature>
<feature type="compositionally biased region" description="Polar residues" evidence="1">
    <location>
        <begin position="1202"/>
        <end position="1219"/>
    </location>
</feature>
<evidence type="ECO:0000313" key="3">
    <source>
        <dbReference type="Proteomes" id="UP001583186"/>
    </source>
</evidence>
<feature type="compositionally biased region" description="Low complexity" evidence="1">
    <location>
        <begin position="1153"/>
        <end position="1182"/>
    </location>
</feature>
<dbReference type="CDD" id="cd11282">
    <property type="entry name" value="ADF_coactosin_like"/>
    <property type="match status" value="1"/>
</dbReference>
<organism evidence="2 3">
    <name type="scientific">Sporothrix stenoceras</name>
    <dbReference type="NCBI Taxonomy" id="5173"/>
    <lineage>
        <taxon>Eukaryota</taxon>
        <taxon>Fungi</taxon>
        <taxon>Dikarya</taxon>
        <taxon>Ascomycota</taxon>
        <taxon>Pezizomycotina</taxon>
        <taxon>Sordariomycetes</taxon>
        <taxon>Sordariomycetidae</taxon>
        <taxon>Ophiostomatales</taxon>
        <taxon>Ophiostomataceae</taxon>
        <taxon>Sporothrix</taxon>
    </lineage>
</organism>
<feature type="compositionally biased region" description="Low complexity" evidence="1">
    <location>
        <begin position="933"/>
        <end position="942"/>
    </location>
</feature>
<feature type="compositionally biased region" description="Acidic residues" evidence="1">
    <location>
        <begin position="414"/>
        <end position="424"/>
    </location>
</feature>
<feature type="compositionally biased region" description="Low complexity" evidence="1">
    <location>
        <begin position="533"/>
        <end position="542"/>
    </location>
</feature>
<feature type="region of interest" description="Disordered" evidence="1">
    <location>
        <begin position="1114"/>
        <end position="1222"/>
    </location>
</feature>
<feature type="region of interest" description="Disordered" evidence="1">
    <location>
        <begin position="983"/>
        <end position="1002"/>
    </location>
</feature>
<sequence length="1345" mass="144124">MSLNGLDNVAVKEAHEAAVSEPGGWFLLKYASRDEIELLGRGSGGIVEIRNAIAEYEEASPLYGFLRYRRRNVILKYLPENCSRLVQARVTVHFNAVCERLAPYNTTFSIADAKELKDTKLSAACSLHTASSSTSSSTSSLRRRRLMEIAEEEEEEQRATKRQSIVKEEGRPGQDETGSTISASALPPVTLNSQLAKSPDESKFAGTTDPPSFTGVERPSSPAKSLDARRLSSQLTRPEMYSYSSYTYGKPKVKLAPRPSLDTSGRPRTSAGTGTHRPISAIPAGFKLFSKGSRKGRGESKPSGNSTKQIDEEEKADATAQTTTEAASIPIPADPSETLDVKRPHTSGGRPTSSSGISMKSVATTAAAAAVTKQNTITPEKARLMKAMKLREKKKKMSIQPPLPIPTVDISEAPNDDGTAEDTSDSAPATGVSLTGSFEDRPGTSDGLNSGDSYASNANPGDSAIDVGLSAAVDQISIETHTTDSHPASPLAMSSEVGDSTKASSLSESTDETVQALQELKAETDPLSPGDSTTVNNHTTTTEVDESSQKVDDVQCDVLQDEETEPSKANAQPEESPSHDAITTPVVDGGESHDDNKPVATQPEPENDTAAVDAPAEESVEEPVQQPIQEPIQEPVQEPIQEPVQEPVQGSIEEFSPAKDPAQTPAEERTGEPTDSSRPSTSTTSEFTADLEDETLIPSITIPTISAPEPRDSQSTIGLETSETASVDTKRARRRALVDPIRTDLGGSQGTDAARSDANLSDDDELMEELQSATVQEAKPMTVSKSPITPVFPSTSPSKNRAAGDEAFGRVVRTVSSPVRGSLLVPGDPAAGGTSRSVSSSAAFLQKIAQQNASNLAPKKTNLGSSISQRIKALEKLSASTAGPTVEAPARAERPTSTFFSVRRPVTRDTSRSPSVVERATSLTRDKTPSPPTSRESTPEMPRLTSRDRSGSMASRLSVFENGNPPRGRPESVQVRARIIRDPTQPFPKVHDSHYDPTDSSQLQLKQSPLVVDHQRATPLFTSAFTSVSGAESSTESERKKESLLERRMSKEKRRSQSQDRSTIADDSEGTRPRRRSSLSIVKDFIKDRRGSVMTGRLPSTDNLSVNNLASPASLFSPSKSPSRPPSVHTTHGLVRRLSISSRRSTSKDRDMNTPPLNTPLSPSLMTETSGSGDESKSSASELGHKKTGSGGNRASRFMRRLSSSLTTGRKTITPTISPTVAEEEEAFNTIPPSRGGPAAQSNVVSYVGDVNVQFPDNLLWKRRTMCLDSQGFLILSTGNGVTAPVSDRPAGTVKRYHLSDFRVPYIPEMEVQELPNSVCLDFVDGSGLQIACEDRAGQMNVLQG</sequence>
<feature type="compositionally biased region" description="Low complexity" evidence="1">
    <location>
        <begin position="362"/>
        <end position="372"/>
    </location>
</feature>
<feature type="compositionally biased region" description="Basic and acidic residues" evidence="1">
    <location>
        <begin position="165"/>
        <end position="174"/>
    </location>
</feature>
<feature type="region of interest" description="Disordered" evidence="1">
    <location>
        <begin position="878"/>
        <end position="975"/>
    </location>
</feature>
<dbReference type="EMBL" id="JAWCUI010000111">
    <property type="protein sequence ID" value="KAL1887696.1"/>
    <property type="molecule type" value="Genomic_DNA"/>
</dbReference>
<feature type="region of interest" description="Disordered" evidence="1">
    <location>
        <begin position="1026"/>
        <end position="1083"/>
    </location>
</feature>
<name>A0ABR3YIT3_9PEZI</name>
<protein>
    <recommendedName>
        <fullName evidence="4">ADF-H domain-containing protein</fullName>
    </recommendedName>
</protein>
<evidence type="ECO:0000256" key="1">
    <source>
        <dbReference type="SAM" id="MobiDB-lite"/>
    </source>
</evidence>
<feature type="compositionally biased region" description="Polar residues" evidence="1">
    <location>
        <begin position="261"/>
        <end position="273"/>
    </location>
</feature>
<evidence type="ECO:0008006" key="4">
    <source>
        <dbReference type="Google" id="ProtNLM"/>
    </source>
</evidence>
<feature type="compositionally biased region" description="Polar residues" evidence="1">
    <location>
        <begin position="783"/>
        <end position="799"/>
    </location>
</feature>
<gene>
    <name evidence="2" type="ORF">Sste5346_010036</name>
</gene>
<feature type="compositionally biased region" description="Polar residues" evidence="1">
    <location>
        <begin position="349"/>
        <end position="358"/>
    </location>
</feature>
<dbReference type="Proteomes" id="UP001583186">
    <property type="component" value="Unassembled WGS sequence"/>
</dbReference>
<proteinExistence type="predicted"/>
<feature type="compositionally biased region" description="Polar residues" evidence="1">
    <location>
        <begin position="231"/>
        <end position="247"/>
    </location>
</feature>
<feature type="compositionally biased region" description="Basic residues" evidence="1">
    <location>
        <begin position="384"/>
        <end position="397"/>
    </location>
</feature>